<evidence type="ECO:0000313" key="2">
    <source>
        <dbReference type="Proteomes" id="UP001162156"/>
    </source>
</evidence>
<evidence type="ECO:0000313" key="1">
    <source>
        <dbReference type="EMBL" id="KAJ8930575.1"/>
    </source>
</evidence>
<dbReference type="Proteomes" id="UP001162156">
    <property type="component" value="Unassembled WGS sequence"/>
</dbReference>
<reference evidence="1" key="1">
    <citation type="journal article" date="2023" name="Insect Mol. Biol.">
        <title>Genome sequencing provides insights into the evolution of gene families encoding plant cell wall-degrading enzymes in longhorned beetles.</title>
        <authorList>
            <person name="Shin N.R."/>
            <person name="Okamura Y."/>
            <person name="Kirsch R."/>
            <person name="Pauchet Y."/>
        </authorList>
    </citation>
    <scope>NUCLEOTIDE SEQUENCE</scope>
    <source>
        <strain evidence="1">RBIC_L_NR</strain>
    </source>
</reference>
<comment type="caution">
    <text evidence="1">The sequence shown here is derived from an EMBL/GenBank/DDBJ whole genome shotgun (WGS) entry which is preliminary data.</text>
</comment>
<organism evidence="1 2">
    <name type="scientific">Rhamnusium bicolor</name>
    <dbReference type="NCBI Taxonomy" id="1586634"/>
    <lineage>
        <taxon>Eukaryota</taxon>
        <taxon>Metazoa</taxon>
        <taxon>Ecdysozoa</taxon>
        <taxon>Arthropoda</taxon>
        <taxon>Hexapoda</taxon>
        <taxon>Insecta</taxon>
        <taxon>Pterygota</taxon>
        <taxon>Neoptera</taxon>
        <taxon>Endopterygota</taxon>
        <taxon>Coleoptera</taxon>
        <taxon>Polyphaga</taxon>
        <taxon>Cucujiformia</taxon>
        <taxon>Chrysomeloidea</taxon>
        <taxon>Cerambycidae</taxon>
        <taxon>Lepturinae</taxon>
        <taxon>Rhagiini</taxon>
        <taxon>Rhamnusium</taxon>
    </lineage>
</organism>
<proteinExistence type="predicted"/>
<dbReference type="AlphaFoldDB" id="A0AAV8WWS9"/>
<protein>
    <recommendedName>
        <fullName evidence="3">Nuclease HARBI1</fullName>
    </recommendedName>
</protein>
<gene>
    <name evidence="1" type="ORF">NQ314_016607</name>
</gene>
<dbReference type="EMBL" id="JANEYF010004613">
    <property type="protein sequence ID" value="KAJ8930575.1"/>
    <property type="molecule type" value="Genomic_DNA"/>
</dbReference>
<keyword evidence="2" id="KW-1185">Reference proteome</keyword>
<sequence length="93" mass="10600">MDDLSFFRRFRMTKPIVLTVLEQIEENLEVENDLNNSVSPINQLLTTLRFYACDEHQFSLGDFMGVHPSTVSRIISKVSAAVANLRPYYASST</sequence>
<name>A0AAV8WWS9_9CUCU</name>
<evidence type="ECO:0008006" key="3">
    <source>
        <dbReference type="Google" id="ProtNLM"/>
    </source>
</evidence>
<accession>A0AAV8WWS9</accession>